<gene>
    <name evidence="4" type="primary">xdhA_4</name>
    <name evidence="4" type="ORF">jaqu_39010</name>
</gene>
<accession>A0A0D1CI84</accession>
<reference evidence="4 5" key="1">
    <citation type="submission" date="2015-02" db="EMBL/GenBank/DDBJ databases">
        <title>Genome Sequence of Jannaschia aquimarina DSM28248, a member of the Roseobacter clade.</title>
        <authorList>
            <person name="Voget S."/>
            <person name="Daniel R."/>
        </authorList>
    </citation>
    <scope>NUCLEOTIDE SEQUENCE [LARGE SCALE GENOMIC DNA]</scope>
    <source>
        <strain evidence="4 5">GSW-M26</strain>
    </source>
</reference>
<dbReference type="GO" id="GO:0005506">
    <property type="term" value="F:iron ion binding"/>
    <property type="evidence" value="ECO:0007669"/>
    <property type="project" value="InterPro"/>
</dbReference>
<dbReference type="SMART" id="SM01008">
    <property type="entry name" value="Ald_Xan_dh_C"/>
    <property type="match status" value="1"/>
</dbReference>
<dbReference type="GO" id="GO:0004854">
    <property type="term" value="F:xanthine dehydrogenase activity"/>
    <property type="evidence" value="ECO:0007669"/>
    <property type="project" value="UniProtKB-EC"/>
</dbReference>
<protein>
    <submittedName>
        <fullName evidence="4">XdhA_4 protein</fullName>
        <ecNumber evidence="4">1.17.1.4</ecNumber>
    </submittedName>
</protein>
<dbReference type="AlphaFoldDB" id="A0A0D1CI84"/>
<evidence type="ECO:0000256" key="1">
    <source>
        <dbReference type="ARBA" id="ARBA00022505"/>
    </source>
</evidence>
<dbReference type="Pfam" id="PF01315">
    <property type="entry name" value="Ald_Xan_dh_C"/>
    <property type="match status" value="1"/>
</dbReference>
<proteinExistence type="predicted"/>
<organism evidence="4 5">
    <name type="scientific">Jannaschia aquimarina</name>
    <dbReference type="NCBI Taxonomy" id="935700"/>
    <lineage>
        <taxon>Bacteria</taxon>
        <taxon>Pseudomonadati</taxon>
        <taxon>Pseudomonadota</taxon>
        <taxon>Alphaproteobacteria</taxon>
        <taxon>Rhodobacterales</taxon>
        <taxon>Roseobacteraceae</taxon>
        <taxon>Jannaschia</taxon>
    </lineage>
</organism>
<dbReference type="SUPFAM" id="SSF54665">
    <property type="entry name" value="CO dehydrogenase molybdoprotein N-domain-like"/>
    <property type="match status" value="1"/>
</dbReference>
<evidence type="ECO:0000313" key="5">
    <source>
        <dbReference type="Proteomes" id="UP000032232"/>
    </source>
</evidence>
<feature type="domain" description="Aldehyde oxidase/xanthine dehydrogenase a/b hammerhead" evidence="3">
    <location>
        <begin position="30"/>
        <end position="142"/>
    </location>
</feature>
<dbReference type="OrthoDB" id="8428274at2"/>
<dbReference type="PANTHER" id="PTHR11908">
    <property type="entry name" value="XANTHINE DEHYDROGENASE"/>
    <property type="match status" value="1"/>
</dbReference>
<dbReference type="PATRIC" id="fig|935700.4.peg.4021"/>
<keyword evidence="1" id="KW-0500">Molybdenum</keyword>
<sequence length="765" mass="80901">MAETYHVVRDVNLPLIGKGVPRMESRAKVTGAARYAADEPLAGALHATLVTSAHAKGTLTAIDTRAAEAVPGMRLVLTHRNMPALGDLARYTTGGAMQSSFFPLASTEIRYAGQIVALVVADAPETAEEAAKLVRPRIDGVAATASMHVDGAAEPVPVPEDRLPPIRVGDMDAAFAGADTIVEGEWRTPIQHHNPIELWFTAAEWRDGGLTAHVPSQWVTGTRAALATAFDLPVSRVRVLSRHVGGAFGSKGAVLNHTLVACAAARMLGRPVALYVSRSQMFTVGTMRPAATQRIRVAVRDGRLTGLEHTQIGQTSRFDTFFLPGTEQTTRLYAWDAIRADEATVATDVNTPGFMRAPAEVPTLFGLESAIDEAAWAAGVNPLDLRLNSSAAGGDSVSGLPWTSHGLDECLRRGAEAFGWSDWQPETRAMRRGDWLHGYGLASAVYPTYTAPATADLRLGSDLSATLTGAAHDMGMGTYTIVRQIVAAELGVPQDGIAVDLGDSDHAPNSVAGGARQAASFGSAVLDAARRVRSRVIELALAEGRPLAGADPTEIAFADGVMTASDGRTARLSEVVGLAPFGVIEVRGTWVPAAVGMKSVMELYRSGNAGIAGMVTDAYARAAFGANFVEVAVHTRTGEIRVPRMVGAFAFGRVLNERTARSQLTGGMIWGVGSVLHEATEVDHRYARYINGDLGEYFVPVNADVPSVEAILVEEEDRHINPLGAKGVGELGITGVNAAIANAVHHATGIRRRDAPIRMEHMLGA</sequence>
<dbReference type="InterPro" id="IPR037165">
    <property type="entry name" value="AldOxase/xan_DH_Mopterin-bd_sf"/>
</dbReference>
<dbReference type="PANTHER" id="PTHR11908:SF132">
    <property type="entry name" value="ALDEHYDE OXIDASE 1-RELATED"/>
    <property type="match status" value="1"/>
</dbReference>
<dbReference type="Pfam" id="PF20256">
    <property type="entry name" value="MoCoBD_2"/>
    <property type="match status" value="1"/>
</dbReference>
<dbReference type="SUPFAM" id="SSF56003">
    <property type="entry name" value="Molybdenum cofactor-binding domain"/>
    <property type="match status" value="1"/>
</dbReference>
<dbReference type="InterPro" id="IPR036856">
    <property type="entry name" value="Ald_Oxase/Xan_DH_a/b_sf"/>
</dbReference>
<keyword evidence="2 4" id="KW-0560">Oxidoreductase</keyword>
<evidence type="ECO:0000256" key="2">
    <source>
        <dbReference type="ARBA" id="ARBA00023002"/>
    </source>
</evidence>
<dbReference type="Gene3D" id="3.30.365.10">
    <property type="entry name" value="Aldehyde oxidase/xanthine dehydrogenase, molybdopterin binding domain"/>
    <property type="match status" value="4"/>
</dbReference>
<comment type="caution">
    <text evidence="4">The sequence shown here is derived from an EMBL/GenBank/DDBJ whole genome shotgun (WGS) entry which is preliminary data.</text>
</comment>
<dbReference type="InterPro" id="IPR008274">
    <property type="entry name" value="AldOxase/xan_DH_MoCoBD1"/>
</dbReference>
<dbReference type="EC" id="1.17.1.4" evidence="4"/>
<name>A0A0D1CI84_9RHOB</name>
<dbReference type="InterPro" id="IPR000674">
    <property type="entry name" value="Ald_Oxase/Xan_DH_a/b"/>
</dbReference>
<keyword evidence="5" id="KW-1185">Reference proteome</keyword>
<dbReference type="InterPro" id="IPR046867">
    <property type="entry name" value="AldOxase/xan_DH_MoCoBD2"/>
</dbReference>
<dbReference type="STRING" id="935700.jaqu_39010"/>
<dbReference type="EMBL" id="JYFE01000079">
    <property type="protein sequence ID" value="KIT14387.1"/>
    <property type="molecule type" value="Genomic_DNA"/>
</dbReference>
<dbReference type="RefSeq" id="WP_043920649.1">
    <property type="nucleotide sequence ID" value="NZ_FZPF01000020.1"/>
</dbReference>
<dbReference type="Proteomes" id="UP000032232">
    <property type="component" value="Unassembled WGS sequence"/>
</dbReference>
<evidence type="ECO:0000259" key="3">
    <source>
        <dbReference type="SMART" id="SM01008"/>
    </source>
</evidence>
<dbReference type="Gene3D" id="3.90.1170.50">
    <property type="entry name" value="Aldehyde oxidase/xanthine dehydrogenase, a/b hammerhead"/>
    <property type="match status" value="1"/>
</dbReference>
<dbReference type="InterPro" id="IPR016208">
    <property type="entry name" value="Ald_Oxase/xanthine_DH-like"/>
</dbReference>
<evidence type="ECO:0000313" key="4">
    <source>
        <dbReference type="EMBL" id="KIT14387.1"/>
    </source>
</evidence>
<dbReference type="Pfam" id="PF02738">
    <property type="entry name" value="MoCoBD_1"/>
    <property type="match status" value="1"/>
</dbReference>